<dbReference type="EMBL" id="JBHSOC010000004">
    <property type="protein sequence ID" value="MFC5640452.1"/>
    <property type="molecule type" value="Genomic_DNA"/>
</dbReference>
<comment type="caution">
    <text evidence="3">The sequence shown here is derived from an EMBL/GenBank/DDBJ whole genome shotgun (WGS) entry which is preliminary data.</text>
</comment>
<dbReference type="SUPFAM" id="SSF158745">
    <property type="entry name" value="LanC-like"/>
    <property type="match status" value="2"/>
</dbReference>
<organism evidence="3 4">
    <name type="scientific">Kitasatospora cinereorecta</name>
    <dbReference type="NCBI Taxonomy" id="285560"/>
    <lineage>
        <taxon>Bacteria</taxon>
        <taxon>Bacillati</taxon>
        <taxon>Actinomycetota</taxon>
        <taxon>Actinomycetes</taxon>
        <taxon>Kitasatosporales</taxon>
        <taxon>Streptomycetaceae</taxon>
        <taxon>Kitasatospora</taxon>
    </lineage>
</organism>
<feature type="domain" description="Lantibiotic biosynthesis protein dehydration" evidence="2">
    <location>
        <begin position="227"/>
        <end position="600"/>
    </location>
</feature>
<dbReference type="InterPro" id="IPR017146">
    <property type="entry name" value="Lanti_2_LanM"/>
</dbReference>
<evidence type="ECO:0000259" key="2">
    <source>
        <dbReference type="Pfam" id="PF13575"/>
    </source>
</evidence>
<dbReference type="RefSeq" id="WP_380230509.1">
    <property type="nucleotide sequence ID" value="NZ_JBHSOC010000004.1"/>
</dbReference>
<feature type="region of interest" description="Disordered" evidence="1">
    <location>
        <begin position="23"/>
        <end position="47"/>
    </location>
</feature>
<dbReference type="InterPro" id="IPR025410">
    <property type="entry name" value="Lant_dehyd"/>
</dbReference>
<evidence type="ECO:0000313" key="3">
    <source>
        <dbReference type="EMBL" id="MFC5640452.1"/>
    </source>
</evidence>
<reference evidence="4" key="1">
    <citation type="journal article" date="2019" name="Int. J. Syst. Evol. Microbiol.">
        <title>The Global Catalogue of Microorganisms (GCM) 10K type strain sequencing project: providing services to taxonomists for standard genome sequencing and annotation.</title>
        <authorList>
            <consortium name="The Broad Institute Genomics Platform"/>
            <consortium name="The Broad Institute Genome Sequencing Center for Infectious Disease"/>
            <person name="Wu L."/>
            <person name="Ma J."/>
        </authorList>
    </citation>
    <scope>NUCLEOTIDE SEQUENCE [LARGE SCALE GENOMIC DNA]</scope>
    <source>
        <strain evidence="4">CGMCC 4.1622</strain>
    </source>
</reference>
<dbReference type="SMART" id="SM01260">
    <property type="entry name" value="LANC_like"/>
    <property type="match status" value="1"/>
</dbReference>
<dbReference type="PRINTS" id="PR01955">
    <property type="entry name" value="LANCFRANKIA"/>
</dbReference>
<dbReference type="Gene3D" id="1.50.10.10">
    <property type="match status" value="2"/>
</dbReference>
<dbReference type="PRINTS" id="PR01950">
    <property type="entry name" value="LANCSUPER"/>
</dbReference>
<evidence type="ECO:0000313" key="4">
    <source>
        <dbReference type="Proteomes" id="UP001596066"/>
    </source>
</evidence>
<evidence type="ECO:0000256" key="1">
    <source>
        <dbReference type="SAM" id="MobiDB-lite"/>
    </source>
</evidence>
<proteinExistence type="predicted"/>
<dbReference type="CDD" id="cd04792">
    <property type="entry name" value="LanM-like"/>
    <property type="match status" value="1"/>
</dbReference>
<dbReference type="NCBIfam" id="TIGR03897">
    <property type="entry name" value="lanti_2_LanM"/>
    <property type="match status" value="1"/>
</dbReference>
<protein>
    <submittedName>
        <fullName evidence="3">Type 2 lanthipeptide synthetase LanM family protein</fullName>
    </submittedName>
</protein>
<name>A0ABW0V3L3_9ACTN</name>
<gene>
    <name evidence="3" type="ORF">ACFPZF_03670</name>
</gene>
<dbReference type="InterPro" id="IPR012341">
    <property type="entry name" value="6hp_glycosidase-like_sf"/>
</dbReference>
<accession>A0ABW0V3L3</accession>
<keyword evidence="4" id="KW-1185">Reference proteome</keyword>
<feature type="region of interest" description="Disordered" evidence="1">
    <location>
        <begin position="873"/>
        <end position="908"/>
    </location>
</feature>
<dbReference type="Pfam" id="PF05147">
    <property type="entry name" value="LANC_like"/>
    <property type="match status" value="1"/>
</dbReference>
<dbReference type="InterPro" id="IPR007822">
    <property type="entry name" value="LANC-like"/>
</dbReference>
<sequence>MTHQGAGGGDGRADGAWWAGGLSLADRLPAPPPPPFRSETSGPDASAVRRLDDWRQDHAGAGPGRLPDRFAERLADAGLDESGLYALLVESPAALAARVGEPAWAGYVHEALAAAPAEGRPARPGTDWSAGFAAVLASFTAVAVRRLTAAPAWAAAARTADPDALRGCFATALAADLVRAARRTLVLELNVLRVTGSLDGATGEERFADFVRQVSARPRLTALTTEYPVLARLLAQTCLHAVDAWTELLTRYSEDRTALVDALFDGRDPGRLVQVEVGAGDRHQRGRAVAVLRFADGRRAVHKPRPPAVHRHFNDLVEQLNTLLPGTGLRTLALLTRPAYGWAEFAEARPCADRAALDRFYHRLGVLLALLHLLGGTDIHYENLVACGDQPVLVDLETLFHPATGGAEQAGGDPALRVLADSVHRIALLPFLLVGEHGAVDLSGLGGDRDAVLPTDVAAWEAAGTDEMRLVRGPARLRAAANRPRVGDTDAVPEEHTEALVAGFRAGYRALAEHAAELAAPDGPLARFAADPTRVVVRPTRRYAALLEESTHPDALRDGLDRDRLLDLLWRESADDPARRPLVAAELADLWAGDVPLFTTTPAARTLTLDGRPIGRPWDDSGLDRARQRLTGMDRTDLYDQEWIIRAALATRRERHLTGPAAGPTAPQPPAVPDPERLLAAAGDIADRILARAHGDGDGGGGGGGGRVNWLTLEPVTDRRWALMPQGAALDGGYAGTALFLAQLAALTGTERYAEVARRAVRPLPGLLAALADHPDHLAAVGPGAFTGLAGIAYTLARLAPLLDDPRLLDGAAEAVRLTALAAEQRPAVLDSGPDAQLLSGDAGCLAAMLAVHRATGLAGALTTAHGCAQRLALDPEDTDPPGIDRPGTDPPDTGAPGTPGVPGTAHRAADAAHRGWALRRYAAATGLGAYERPALRHLYAALADSPEQLSGPAALTLADSGLPAGTLSYARFLDRTVERVVGHGPAADHSLLHGEAGLLELLGAAAPCATVATRAGTLLAALDRYGPRCATPVPTPGLLTGLAGIGYTLLRLGFPSRTPSVLLLDPPATLPVNSLSDRQPSAIRGDAL</sequence>
<dbReference type="PIRSF" id="PIRSF037228">
    <property type="entry name" value="Lant_mod_RumM"/>
    <property type="match status" value="1"/>
</dbReference>
<dbReference type="Proteomes" id="UP001596066">
    <property type="component" value="Unassembled WGS sequence"/>
</dbReference>
<feature type="compositionally biased region" description="Low complexity" evidence="1">
    <location>
        <begin position="881"/>
        <end position="905"/>
    </location>
</feature>
<dbReference type="Pfam" id="PF13575">
    <property type="entry name" value="DUF4135"/>
    <property type="match status" value="1"/>
</dbReference>